<dbReference type="GO" id="GO:0005777">
    <property type="term" value="C:peroxisome"/>
    <property type="evidence" value="ECO:0007669"/>
    <property type="project" value="TreeGrafter"/>
</dbReference>
<name>A0AAD5RPF0_9PEZI</name>
<accession>A0AAD5RPF0</accession>
<dbReference type="AlphaFoldDB" id="A0AAD5RPF0"/>
<keyword evidence="3" id="KW-1185">Reference proteome</keyword>
<dbReference type="Proteomes" id="UP001201980">
    <property type="component" value="Unassembled WGS sequence"/>
</dbReference>
<protein>
    <submittedName>
        <fullName evidence="2">Thioredoxin-like protein</fullName>
    </submittedName>
</protein>
<organism evidence="2 3">
    <name type="scientific">Zalerion maritima</name>
    <dbReference type="NCBI Taxonomy" id="339359"/>
    <lineage>
        <taxon>Eukaryota</taxon>
        <taxon>Fungi</taxon>
        <taxon>Dikarya</taxon>
        <taxon>Ascomycota</taxon>
        <taxon>Pezizomycotina</taxon>
        <taxon>Sordariomycetes</taxon>
        <taxon>Lulworthiomycetidae</taxon>
        <taxon>Lulworthiales</taxon>
        <taxon>Lulworthiaceae</taxon>
        <taxon>Zalerion</taxon>
    </lineage>
</organism>
<dbReference type="GO" id="GO:0005739">
    <property type="term" value="C:mitochondrion"/>
    <property type="evidence" value="ECO:0007669"/>
    <property type="project" value="TreeGrafter"/>
</dbReference>
<dbReference type="SUPFAM" id="SSF52833">
    <property type="entry name" value="Thioredoxin-like"/>
    <property type="match status" value="1"/>
</dbReference>
<dbReference type="GO" id="GO:0006749">
    <property type="term" value="P:glutathione metabolic process"/>
    <property type="evidence" value="ECO:0007669"/>
    <property type="project" value="TreeGrafter"/>
</dbReference>
<sequence length="154" mass="16674">MKDEQPPDFPPMTLTAMRALSVVAATAGNDNGNHVHASPQQERLASALDALYTAFWVRHVPVHQPNTLASILAEVLGEDEAKSVMEKSNTEGKALLLQNTDFAFQKGAFGLPWLSCTNSDGEEQGFWGVDHLGQVTQFLGLEKPASSKGWKAVL</sequence>
<evidence type="ECO:0000313" key="3">
    <source>
        <dbReference type="Proteomes" id="UP001201980"/>
    </source>
</evidence>
<dbReference type="Pfam" id="PF01323">
    <property type="entry name" value="DSBA"/>
    <property type="match status" value="1"/>
</dbReference>
<evidence type="ECO:0000259" key="1">
    <source>
        <dbReference type="Pfam" id="PF01323"/>
    </source>
</evidence>
<dbReference type="PANTHER" id="PTHR42943">
    <property type="entry name" value="GLUTATHIONE S-TRANSFERASE KAPPA"/>
    <property type="match status" value="1"/>
</dbReference>
<dbReference type="GO" id="GO:0004602">
    <property type="term" value="F:glutathione peroxidase activity"/>
    <property type="evidence" value="ECO:0007669"/>
    <property type="project" value="TreeGrafter"/>
</dbReference>
<feature type="domain" description="DSBA-like thioredoxin" evidence="1">
    <location>
        <begin position="35"/>
        <end position="138"/>
    </location>
</feature>
<dbReference type="InterPro" id="IPR051924">
    <property type="entry name" value="GST_Kappa/NadH"/>
</dbReference>
<dbReference type="GO" id="GO:0004364">
    <property type="term" value="F:glutathione transferase activity"/>
    <property type="evidence" value="ECO:0007669"/>
    <property type="project" value="TreeGrafter"/>
</dbReference>
<dbReference type="InterPro" id="IPR001853">
    <property type="entry name" value="DSBA-like_thioredoxin_dom"/>
</dbReference>
<dbReference type="EMBL" id="JAKWBI020000159">
    <property type="protein sequence ID" value="KAJ2901257.1"/>
    <property type="molecule type" value="Genomic_DNA"/>
</dbReference>
<dbReference type="PANTHER" id="PTHR42943:SF2">
    <property type="entry name" value="GLUTATHIONE S-TRANSFERASE KAPPA 1"/>
    <property type="match status" value="1"/>
</dbReference>
<reference evidence="2" key="1">
    <citation type="submission" date="2022-07" db="EMBL/GenBank/DDBJ databases">
        <title>Draft genome sequence of Zalerion maritima ATCC 34329, a (micro)plastics degrading marine fungus.</title>
        <authorList>
            <person name="Paco A."/>
            <person name="Goncalves M.F.M."/>
            <person name="Rocha-Santos T.A.P."/>
            <person name="Alves A."/>
        </authorList>
    </citation>
    <scope>NUCLEOTIDE SEQUENCE</scope>
    <source>
        <strain evidence="2">ATCC 34329</strain>
    </source>
</reference>
<gene>
    <name evidence="2" type="ORF">MKZ38_002007</name>
</gene>
<comment type="caution">
    <text evidence="2">The sequence shown here is derived from an EMBL/GenBank/DDBJ whole genome shotgun (WGS) entry which is preliminary data.</text>
</comment>
<dbReference type="Gene3D" id="3.40.30.10">
    <property type="entry name" value="Glutaredoxin"/>
    <property type="match status" value="1"/>
</dbReference>
<proteinExistence type="predicted"/>
<dbReference type="InterPro" id="IPR036249">
    <property type="entry name" value="Thioredoxin-like_sf"/>
</dbReference>
<evidence type="ECO:0000313" key="2">
    <source>
        <dbReference type="EMBL" id="KAJ2901257.1"/>
    </source>
</evidence>